<keyword evidence="4" id="KW-0645">Protease</keyword>
<comment type="cofactor">
    <cofactor evidence="1">
        <name>Zn(2+)</name>
        <dbReference type="ChEBI" id="CHEBI:29105"/>
    </cofactor>
</comment>
<dbReference type="GO" id="GO:0046872">
    <property type="term" value="F:metal ion binding"/>
    <property type="evidence" value="ECO:0007669"/>
    <property type="project" value="UniProtKB-KW"/>
</dbReference>
<dbReference type="SUPFAM" id="SSF55486">
    <property type="entry name" value="Metalloproteases ('zincins'), catalytic domain"/>
    <property type="match status" value="1"/>
</dbReference>
<proteinExistence type="inferred from homology"/>
<keyword evidence="15" id="KW-1185">Reference proteome</keyword>
<dbReference type="AlphaFoldDB" id="A0A517MKN2"/>
<dbReference type="PANTHER" id="PTHR39188:SF3">
    <property type="entry name" value="STAGE IV SPORULATION PROTEIN FB"/>
    <property type="match status" value="1"/>
</dbReference>
<evidence type="ECO:0000256" key="2">
    <source>
        <dbReference type="ARBA" id="ARBA00004141"/>
    </source>
</evidence>
<evidence type="ECO:0000259" key="13">
    <source>
        <dbReference type="Pfam" id="PF02163"/>
    </source>
</evidence>
<name>A0A517MKN2_9BACT</name>
<evidence type="ECO:0000256" key="9">
    <source>
        <dbReference type="ARBA" id="ARBA00022989"/>
    </source>
</evidence>
<dbReference type="Proteomes" id="UP000320672">
    <property type="component" value="Chromosome"/>
</dbReference>
<feature type="transmembrane region" description="Helical" evidence="12">
    <location>
        <begin position="59"/>
        <end position="79"/>
    </location>
</feature>
<dbReference type="PANTHER" id="PTHR39188">
    <property type="entry name" value="MEMBRANE-ASSOCIATED ZINC METALLOPROTEASE M50B"/>
    <property type="match status" value="1"/>
</dbReference>
<keyword evidence="8" id="KW-0862">Zinc</keyword>
<evidence type="ECO:0000256" key="1">
    <source>
        <dbReference type="ARBA" id="ARBA00001947"/>
    </source>
</evidence>
<feature type="transmembrane region" description="Helical" evidence="12">
    <location>
        <begin position="123"/>
        <end position="143"/>
    </location>
</feature>
<keyword evidence="9 12" id="KW-1133">Transmembrane helix</keyword>
<protein>
    <submittedName>
        <fullName evidence="14">Peptidase family M50</fullName>
    </submittedName>
</protein>
<feature type="transmembrane region" description="Helical" evidence="12">
    <location>
        <begin position="20"/>
        <end position="39"/>
    </location>
</feature>
<dbReference type="OrthoDB" id="166377at2"/>
<dbReference type="RefSeq" id="WP_145353587.1">
    <property type="nucleotide sequence ID" value="NZ_CP036262.1"/>
</dbReference>
<dbReference type="KEGG" id="rml:FF011L_42420"/>
<gene>
    <name evidence="14" type="ORF">FF011L_42420</name>
</gene>
<evidence type="ECO:0000256" key="6">
    <source>
        <dbReference type="ARBA" id="ARBA00022723"/>
    </source>
</evidence>
<keyword evidence="10" id="KW-0482">Metalloprotease</keyword>
<dbReference type="GO" id="GO:0016020">
    <property type="term" value="C:membrane"/>
    <property type="evidence" value="ECO:0007669"/>
    <property type="project" value="UniProtKB-SubCell"/>
</dbReference>
<evidence type="ECO:0000313" key="15">
    <source>
        <dbReference type="Proteomes" id="UP000320672"/>
    </source>
</evidence>
<dbReference type="InterPro" id="IPR008915">
    <property type="entry name" value="Peptidase_M50"/>
</dbReference>
<keyword evidence="7" id="KW-0378">Hydrolase</keyword>
<dbReference type="EMBL" id="CP036262">
    <property type="protein sequence ID" value="QDS95446.1"/>
    <property type="molecule type" value="Genomic_DNA"/>
</dbReference>
<feature type="domain" description="Peptidase M50" evidence="13">
    <location>
        <begin position="67"/>
        <end position="232"/>
    </location>
</feature>
<evidence type="ECO:0000256" key="7">
    <source>
        <dbReference type="ARBA" id="ARBA00022801"/>
    </source>
</evidence>
<keyword evidence="5 12" id="KW-0812">Transmembrane</keyword>
<comment type="similarity">
    <text evidence="3">Belongs to the peptidase M50B family.</text>
</comment>
<dbReference type="Pfam" id="PF02163">
    <property type="entry name" value="Peptidase_M50"/>
    <property type="match status" value="1"/>
</dbReference>
<evidence type="ECO:0000256" key="3">
    <source>
        <dbReference type="ARBA" id="ARBA00007931"/>
    </source>
</evidence>
<evidence type="ECO:0000256" key="11">
    <source>
        <dbReference type="ARBA" id="ARBA00023136"/>
    </source>
</evidence>
<evidence type="ECO:0000256" key="4">
    <source>
        <dbReference type="ARBA" id="ARBA00022670"/>
    </source>
</evidence>
<keyword evidence="11 12" id="KW-0472">Membrane</keyword>
<organism evidence="14 15">
    <name type="scientific">Roseimaritima multifibrata</name>
    <dbReference type="NCBI Taxonomy" id="1930274"/>
    <lineage>
        <taxon>Bacteria</taxon>
        <taxon>Pseudomonadati</taxon>
        <taxon>Planctomycetota</taxon>
        <taxon>Planctomycetia</taxon>
        <taxon>Pirellulales</taxon>
        <taxon>Pirellulaceae</taxon>
        <taxon>Roseimaritima</taxon>
    </lineage>
</organism>
<evidence type="ECO:0000256" key="10">
    <source>
        <dbReference type="ARBA" id="ARBA00023049"/>
    </source>
</evidence>
<evidence type="ECO:0000256" key="12">
    <source>
        <dbReference type="SAM" id="Phobius"/>
    </source>
</evidence>
<dbReference type="GO" id="GO:0008237">
    <property type="term" value="F:metallopeptidase activity"/>
    <property type="evidence" value="ECO:0007669"/>
    <property type="project" value="UniProtKB-KW"/>
</dbReference>
<keyword evidence="6" id="KW-0479">Metal-binding</keyword>
<accession>A0A517MKN2</accession>
<feature type="transmembrane region" description="Helical" evidence="12">
    <location>
        <begin position="221"/>
        <end position="251"/>
    </location>
</feature>
<dbReference type="GO" id="GO:0006508">
    <property type="term" value="P:proteolysis"/>
    <property type="evidence" value="ECO:0007669"/>
    <property type="project" value="UniProtKB-KW"/>
</dbReference>
<sequence>MILREPDRSPYDLVFRIGEFPVRIAWTFWLMTAVFGYNFVDYIDYLFLSVYGLWSPSTLPLLLIWSACVLVSITVHELGHALAFRRYGIHSQIVLYHFGGLAIPLAANSPTHSVSRLSAKENLVIAAAGPGAQLLLAAAVILLTRTAGYEVHQAPDFLQSIPGVAGGNPIMDVGLYTLVNSLVWPSVVWALFNLIPVWPLDGGRIAREVIAMLGGNIRHSLGLSIVVGAAMVVVGFMIGQWFMAILFASLLMGNWQEFQRLGQWRSW</sequence>
<comment type="subcellular location">
    <subcellularLocation>
        <location evidence="2">Membrane</location>
        <topology evidence="2">Multi-pass membrane protein</topology>
    </subcellularLocation>
</comment>
<evidence type="ECO:0000313" key="14">
    <source>
        <dbReference type="EMBL" id="QDS95446.1"/>
    </source>
</evidence>
<reference evidence="14 15" key="1">
    <citation type="submission" date="2019-02" db="EMBL/GenBank/DDBJ databases">
        <title>Deep-cultivation of Planctomycetes and their phenomic and genomic characterization uncovers novel biology.</title>
        <authorList>
            <person name="Wiegand S."/>
            <person name="Jogler M."/>
            <person name="Boedeker C."/>
            <person name="Pinto D."/>
            <person name="Vollmers J."/>
            <person name="Rivas-Marin E."/>
            <person name="Kohn T."/>
            <person name="Peeters S.H."/>
            <person name="Heuer A."/>
            <person name="Rast P."/>
            <person name="Oberbeckmann S."/>
            <person name="Bunk B."/>
            <person name="Jeske O."/>
            <person name="Meyerdierks A."/>
            <person name="Storesund J.E."/>
            <person name="Kallscheuer N."/>
            <person name="Luecker S."/>
            <person name="Lage O.M."/>
            <person name="Pohl T."/>
            <person name="Merkel B.J."/>
            <person name="Hornburger P."/>
            <person name="Mueller R.-W."/>
            <person name="Bruemmer F."/>
            <person name="Labrenz M."/>
            <person name="Spormann A.M."/>
            <person name="Op den Camp H."/>
            <person name="Overmann J."/>
            <person name="Amann R."/>
            <person name="Jetten M.S.M."/>
            <person name="Mascher T."/>
            <person name="Medema M.H."/>
            <person name="Devos D.P."/>
            <person name="Kaster A.-K."/>
            <person name="Ovreas L."/>
            <person name="Rohde M."/>
            <person name="Galperin M.Y."/>
            <person name="Jogler C."/>
        </authorList>
    </citation>
    <scope>NUCLEOTIDE SEQUENCE [LARGE SCALE GENOMIC DNA]</scope>
    <source>
        <strain evidence="14 15">FF011L</strain>
    </source>
</reference>
<evidence type="ECO:0000256" key="5">
    <source>
        <dbReference type="ARBA" id="ARBA00022692"/>
    </source>
</evidence>
<evidence type="ECO:0000256" key="8">
    <source>
        <dbReference type="ARBA" id="ARBA00022833"/>
    </source>
</evidence>